<gene>
    <name evidence="13" type="ORF">FC07_GL000799</name>
</gene>
<sequence length="1110" mass="123668">MTFVQLQTISANSLLKSPLTVTQYVQAAKERGYQAIALTDEQVTSGWLSFYQACQTAQLQAIFGLTIATQGLVLTDQAWPLLCFAKNEQGYRNLLKLSSHLMTHDTPPTLATLQAYLDDVAVVVPAEASELTLLLEQDPSQAQHYVTMLQQQCASLFGLGVTLQPAGQANRTALQALSHACQVPLIALEVVRYLNTTDAFSATVLQHIGTGTPLSNEAKQQVNQAGLHYLAPAAEVTERYQQADLAAAVAATEQLAQVCQVTLTLHQDLLPRFPVPGENTSEAYLKQVAQQGLARRFPDQTIPSTYQQRLDYELQVITKMGFADYFLIIWDVMHHAHQVGIITGPGRGSAAGSLVAYALTITEVDPLAYQLLFERFLNPERRNLPDIDLDIPDNRREELLHYVYNKYGQTHMAQIMTYGTLAAKQALRDVGRVLGLSQVALNRWSKAVPNTLHIDLKTAYDTSLKLRNLVSDSEHNQLLFKIAQQLEGLPRHYSTHAAGIILSNHNLTDYLALQSGSNGIELTQFAMGDVATIGLVKMDFLGLRNLSILANTLALVTQQLGRSFDVTEIPLNDPETLTLFQKGDTNGVFQFESAGIKRVLQTLKPTDFEDIVAVNALYRPGPMANIPIFIKRKHAQQHGHYPDAKIEAILAPTYGILVYQEQVMQVAAQMGGFTLGEADSLRRAMSKKQKSVIDAQQTAFLKGAQQRGYDATDAQKMYQYIERFANYGFNRSHAVAYSMIAFQLAYLKAHYPAAFFAALLNATGNQGQKTKRYLLEARQRHLKILAPNVNQSELDFTVQQQTIQFGLNSIHGLRKDYVQAILQARATGGKFHSLADYLRRLGDKWLKIADLEPLIYTNALRDFNPNRKALLNQAPELIAALKLSGTNQELLSELAPKPKQMFDFSLKEKLNFEAQYLGAYLSGHPVEKYAALSQHETFTNVPDLVPDQTVQMLVLIKRVKVIRTKRGQEMAFVTGEDATAELDITCFPEVYRQTVDLLVVDQVLWVTGKVTADRGQIQLIARRFQSADDLLQAAQTRLFLKIPATSPLRQTIPDLLKRSPGRSGVVIFEPDTGQKILLHRHFDVHLTESFVQQLKEILGKDNVALQRKAK</sequence>
<comment type="catalytic activity">
    <reaction evidence="11">
        <text>DNA(n) + a 2'-deoxyribonucleoside 5'-triphosphate = DNA(n+1) + diphosphate</text>
        <dbReference type="Rhea" id="RHEA:22508"/>
        <dbReference type="Rhea" id="RHEA-COMP:17339"/>
        <dbReference type="Rhea" id="RHEA-COMP:17340"/>
        <dbReference type="ChEBI" id="CHEBI:33019"/>
        <dbReference type="ChEBI" id="CHEBI:61560"/>
        <dbReference type="ChEBI" id="CHEBI:173112"/>
        <dbReference type="EC" id="2.7.7.7"/>
    </reaction>
</comment>
<evidence type="ECO:0000256" key="11">
    <source>
        <dbReference type="ARBA" id="ARBA00049244"/>
    </source>
</evidence>
<dbReference type="PATRIC" id="fig|1423726.3.peg.822"/>
<evidence type="ECO:0000256" key="9">
    <source>
        <dbReference type="ARBA" id="ARBA00025611"/>
    </source>
</evidence>
<dbReference type="STRING" id="1423726.FC07_GL000799"/>
<dbReference type="SMART" id="SM00481">
    <property type="entry name" value="POLIIIAc"/>
    <property type="match status" value="1"/>
</dbReference>
<comment type="subcellular location">
    <subcellularLocation>
        <location evidence="1">Cytoplasm</location>
    </subcellularLocation>
</comment>
<proteinExistence type="inferred from homology"/>
<keyword evidence="8 13" id="KW-0239">DNA-directed DNA polymerase</keyword>
<dbReference type="EC" id="2.7.7.7" evidence="3"/>
<dbReference type="Gene3D" id="1.10.150.870">
    <property type="match status" value="1"/>
</dbReference>
<feature type="domain" description="Polymerase/histidinol phosphatase N-terminal" evidence="12">
    <location>
        <begin position="4"/>
        <end position="71"/>
    </location>
</feature>
<dbReference type="InterPro" id="IPR041931">
    <property type="entry name" value="DNA_pol3_alpha_thumb_dom"/>
</dbReference>
<evidence type="ECO:0000313" key="13">
    <source>
        <dbReference type="EMBL" id="KRK34233.1"/>
    </source>
</evidence>
<dbReference type="Pfam" id="PF14579">
    <property type="entry name" value="HHH_6"/>
    <property type="match status" value="1"/>
</dbReference>
<dbReference type="PANTHER" id="PTHR32294">
    <property type="entry name" value="DNA POLYMERASE III SUBUNIT ALPHA"/>
    <property type="match status" value="1"/>
</dbReference>
<dbReference type="EMBL" id="AZDA01000093">
    <property type="protein sequence ID" value="KRK34233.1"/>
    <property type="molecule type" value="Genomic_DNA"/>
</dbReference>
<dbReference type="InterPro" id="IPR029460">
    <property type="entry name" value="DNAPol_HHH"/>
</dbReference>
<dbReference type="Pfam" id="PF17657">
    <property type="entry name" value="DNA_pol3_finger"/>
    <property type="match status" value="1"/>
</dbReference>
<dbReference type="Pfam" id="PF07733">
    <property type="entry name" value="DNA_pol3_alpha"/>
    <property type="match status" value="1"/>
</dbReference>
<dbReference type="PANTHER" id="PTHR32294:SF0">
    <property type="entry name" value="DNA POLYMERASE III SUBUNIT ALPHA"/>
    <property type="match status" value="1"/>
</dbReference>
<dbReference type="GO" id="GO:0008408">
    <property type="term" value="F:3'-5' exonuclease activity"/>
    <property type="evidence" value="ECO:0007669"/>
    <property type="project" value="InterPro"/>
</dbReference>
<accession>A0A0R1GJX9</accession>
<evidence type="ECO:0000256" key="8">
    <source>
        <dbReference type="ARBA" id="ARBA00022932"/>
    </source>
</evidence>
<organism evidence="13 14">
    <name type="scientific">Loigolactobacillus bifermentans DSM 20003</name>
    <dbReference type="NCBI Taxonomy" id="1423726"/>
    <lineage>
        <taxon>Bacteria</taxon>
        <taxon>Bacillati</taxon>
        <taxon>Bacillota</taxon>
        <taxon>Bacilli</taxon>
        <taxon>Lactobacillales</taxon>
        <taxon>Lactobacillaceae</taxon>
        <taxon>Loigolactobacillus</taxon>
    </lineage>
</organism>
<evidence type="ECO:0000256" key="5">
    <source>
        <dbReference type="ARBA" id="ARBA00022679"/>
    </source>
</evidence>
<dbReference type="Gene3D" id="3.20.20.140">
    <property type="entry name" value="Metal-dependent hydrolases"/>
    <property type="match status" value="1"/>
</dbReference>
<dbReference type="CDD" id="cd04485">
    <property type="entry name" value="DnaE_OBF"/>
    <property type="match status" value="1"/>
</dbReference>
<dbReference type="GO" id="GO:0003887">
    <property type="term" value="F:DNA-directed DNA polymerase activity"/>
    <property type="evidence" value="ECO:0007669"/>
    <property type="project" value="UniProtKB-KW"/>
</dbReference>
<dbReference type="GO" id="GO:0005737">
    <property type="term" value="C:cytoplasm"/>
    <property type="evidence" value="ECO:0007669"/>
    <property type="project" value="UniProtKB-SubCell"/>
</dbReference>
<dbReference type="Pfam" id="PF01336">
    <property type="entry name" value="tRNA_anti-codon"/>
    <property type="match status" value="1"/>
</dbReference>
<dbReference type="InterPro" id="IPR040982">
    <property type="entry name" value="DNA_pol3_finger"/>
</dbReference>
<dbReference type="NCBIfam" id="NF004226">
    <property type="entry name" value="PRK05673.1"/>
    <property type="match status" value="1"/>
</dbReference>
<reference evidence="13 14" key="1">
    <citation type="journal article" date="2015" name="Genome Announc.">
        <title>Expanding the biotechnology potential of lactobacilli through comparative genomics of 213 strains and associated genera.</title>
        <authorList>
            <person name="Sun Z."/>
            <person name="Harris H.M."/>
            <person name="McCann A."/>
            <person name="Guo C."/>
            <person name="Argimon S."/>
            <person name="Zhang W."/>
            <person name="Yang X."/>
            <person name="Jeffery I.B."/>
            <person name="Cooney J.C."/>
            <person name="Kagawa T.F."/>
            <person name="Liu W."/>
            <person name="Song Y."/>
            <person name="Salvetti E."/>
            <person name="Wrobel A."/>
            <person name="Rasinkangas P."/>
            <person name="Parkhill J."/>
            <person name="Rea M.C."/>
            <person name="O'Sullivan O."/>
            <person name="Ritari J."/>
            <person name="Douillard F.P."/>
            <person name="Paul Ross R."/>
            <person name="Yang R."/>
            <person name="Briner A.E."/>
            <person name="Felis G.E."/>
            <person name="de Vos W.M."/>
            <person name="Barrangou R."/>
            <person name="Klaenhammer T.R."/>
            <person name="Caufield P.W."/>
            <person name="Cui Y."/>
            <person name="Zhang H."/>
            <person name="O'Toole P.W."/>
        </authorList>
    </citation>
    <scope>NUCLEOTIDE SEQUENCE [LARGE SCALE GENOMIC DNA]</scope>
    <source>
        <strain evidence="13 14">DSM 20003</strain>
    </source>
</reference>
<evidence type="ECO:0000259" key="12">
    <source>
        <dbReference type="SMART" id="SM00481"/>
    </source>
</evidence>
<dbReference type="InterPro" id="IPR003141">
    <property type="entry name" value="Pol/His_phosphatase_N"/>
</dbReference>
<keyword evidence="7" id="KW-0235">DNA replication</keyword>
<dbReference type="Gene3D" id="1.10.10.1600">
    <property type="entry name" value="Bacterial DNA polymerase III alpha subunit, thumb domain"/>
    <property type="match status" value="1"/>
</dbReference>
<dbReference type="CDD" id="cd07431">
    <property type="entry name" value="PHP_PolIIIA"/>
    <property type="match status" value="1"/>
</dbReference>
<evidence type="ECO:0000256" key="1">
    <source>
        <dbReference type="ARBA" id="ARBA00004496"/>
    </source>
</evidence>
<evidence type="ECO:0000256" key="2">
    <source>
        <dbReference type="ARBA" id="ARBA00009496"/>
    </source>
</evidence>
<dbReference type="OrthoDB" id="9803237at2"/>
<evidence type="ECO:0000256" key="10">
    <source>
        <dbReference type="ARBA" id="ARBA00026073"/>
    </source>
</evidence>
<evidence type="ECO:0000313" key="14">
    <source>
        <dbReference type="Proteomes" id="UP000051461"/>
    </source>
</evidence>
<dbReference type="RefSeq" id="WP_057905213.1">
    <property type="nucleotide sequence ID" value="NZ_AZDA01000093.1"/>
</dbReference>
<evidence type="ECO:0000256" key="3">
    <source>
        <dbReference type="ARBA" id="ARBA00012417"/>
    </source>
</evidence>
<comment type="subunit">
    <text evidence="10">DNA polymerase III contains a core (composed of alpha, epsilon and theta chains) that associates with a tau subunit. This core dimerizes to form the POLIII' complex. PolIII' associates with the gamma complex (composed of gamma, delta, delta', psi and chi chains) and with the beta chain to form the complete DNA polymerase III complex.</text>
</comment>
<evidence type="ECO:0000256" key="4">
    <source>
        <dbReference type="ARBA" id="ARBA00019114"/>
    </source>
</evidence>
<comment type="caution">
    <text evidence="13">The sequence shown here is derived from an EMBL/GenBank/DDBJ whole genome shotgun (WGS) entry which is preliminary data.</text>
</comment>
<dbReference type="AlphaFoldDB" id="A0A0R1GJX9"/>
<comment type="similarity">
    <text evidence="2">Belongs to the DNA polymerase type-C family. DnaE subfamily.</text>
</comment>
<comment type="function">
    <text evidence="9">DNA polymerase III is a complex, multichain enzyme responsible for most of the replicative synthesis in bacteria. This DNA polymerase also exhibits 3' to 5' exonuclease activity. The alpha chain is the DNA polymerase.</text>
</comment>
<evidence type="ECO:0000256" key="7">
    <source>
        <dbReference type="ARBA" id="ARBA00022705"/>
    </source>
</evidence>
<evidence type="ECO:0000256" key="6">
    <source>
        <dbReference type="ARBA" id="ARBA00022695"/>
    </source>
</evidence>
<keyword evidence="5" id="KW-0808">Transferase</keyword>
<dbReference type="InterPro" id="IPR004805">
    <property type="entry name" value="DnaE2/DnaE/PolC"/>
</dbReference>
<dbReference type="InterPro" id="IPR011708">
    <property type="entry name" value="DNA_pol3_alpha_NTPase_dom"/>
</dbReference>
<protein>
    <recommendedName>
        <fullName evidence="4">DNA polymerase III subunit alpha</fullName>
        <ecNumber evidence="3">2.7.7.7</ecNumber>
    </recommendedName>
</protein>
<dbReference type="InterPro" id="IPR004365">
    <property type="entry name" value="NA-bd_OB_tRNA"/>
</dbReference>
<dbReference type="Proteomes" id="UP000051461">
    <property type="component" value="Unassembled WGS sequence"/>
</dbReference>
<keyword evidence="14" id="KW-1185">Reference proteome</keyword>
<dbReference type="GO" id="GO:0006260">
    <property type="term" value="P:DNA replication"/>
    <property type="evidence" value="ECO:0007669"/>
    <property type="project" value="UniProtKB-KW"/>
</dbReference>
<dbReference type="Pfam" id="PF02811">
    <property type="entry name" value="PHP"/>
    <property type="match status" value="1"/>
</dbReference>
<dbReference type="InterPro" id="IPR004013">
    <property type="entry name" value="PHP_dom"/>
</dbReference>
<name>A0A0R1GJX9_9LACO</name>
<dbReference type="GO" id="GO:0003676">
    <property type="term" value="F:nucleic acid binding"/>
    <property type="evidence" value="ECO:0007669"/>
    <property type="project" value="InterPro"/>
</dbReference>
<keyword evidence="6" id="KW-0548">Nucleotidyltransferase</keyword>
<dbReference type="NCBIfam" id="TIGR00594">
    <property type="entry name" value="polc"/>
    <property type="match status" value="1"/>
</dbReference>